<gene>
    <name evidence="1" type="ORF">Rin_00009440</name>
</gene>
<dbReference type="AlphaFoldDB" id="G2GYT6"/>
<accession>G2GYT6</accession>
<comment type="caution">
    <text evidence="1">The sequence shown here is derived from an EMBL/GenBank/DDBJ whole genome shotgun (WGS) entry which is preliminary data.</text>
</comment>
<feature type="non-terminal residue" evidence="1">
    <location>
        <position position="311"/>
    </location>
</feature>
<protein>
    <submittedName>
        <fullName evidence="1">Uncharacterized protein</fullName>
    </submittedName>
</protein>
<sequence>MVLRIKRRVREYVQRLMLTREIFKKYVKHKVYLVLLYKARQFSRKIYQKEVMRENRFILNGLKKKIILLQNQQGGTEKKTANFTITNMSATYLERFTGIPSKIYNSHFNTNYRTEWWRAWENGDPENSTEPCKATYKGLGITVSGSYQPVMFMWDIPPNSGICYKKSKWVRPVATPYDSSDSRHVYSGNPESREPAKIKDISFTYKLKLPDPLSMASGIYTDIKSLNFTIGNGEGFDIDFGNNFFWKGDSNVILNFNLEVAHDLKVTPEFGAEKVILVPQDGSQRGWDRYLSSGIKPTKLTGRSQFRLSSS</sequence>
<name>G2GYT6_9ENTR</name>
<dbReference type="EMBL" id="AGCA01000241">
    <property type="protein sequence ID" value="EGY29095.1"/>
    <property type="molecule type" value="Genomic_DNA"/>
</dbReference>
<evidence type="ECO:0000313" key="2">
    <source>
        <dbReference type="Proteomes" id="UP000004116"/>
    </source>
</evidence>
<proteinExistence type="predicted"/>
<dbReference type="Proteomes" id="UP000004116">
    <property type="component" value="Unassembled WGS sequence"/>
</dbReference>
<keyword evidence="2" id="KW-1185">Reference proteome</keyword>
<reference evidence="1 2" key="1">
    <citation type="journal article" date="2012" name="Genome Res.">
        <title>Genomic basis of endosymbiont-conferred protection against an insect parasitoid.</title>
        <authorList>
            <person name="Hansen A.K."/>
            <person name="Vorburger C."/>
            <person name="Moran N.A."/>
        </authorList>
    </citation>
    <scope>NUCLEOTIDE SEQUENCE [LARGE SCALE GENOMIC DNA]</scope>
    <source>
        <strain evidence="2">R5.15</strain>
    </source>
</reference>
<organism evidence="1 2">
    <name type="scientific">Candidatus Regiella insecticola 5.15</name>
    <dbReference type="NCBI Taxonomy" id="1005043"/>
    <lineage>
        <taxon>Bacteria</taxon>
        <taxon>Pseudomonadati</taxon>
        <taxon>Pseudomonadota</taxon>
        <taxon>Gammaproteobacteria</taxon>
        <taxon>Enterobacterales</taxon>
        <taxon>Enterobacteriaceae</taxon>
        <taxon>aphid secondary symbionts</taxon>
        <taxon>Candidatus Regiella</taxon>
    </lineage>
</organism>
<evidence type="ECO:0000313" key="1">
    <source>
        <dbReference type="EMBL" id="EGY29095.1"/>
    </source>
</evidence>